<comment type="caution">
    <text evidence="1">The sequence shown here is derived from an EMBL/GenBank/DDBJ whole genome shotgun (WGS) entry which is preliminary data.</text>
</comment>
<sequence>MNILKVVKVNHIILIPLEALRPTDIISLNLPEKVSPESIILRKRSEKPGVQNTTTAQVLQIIRTSKCSENTSCESHRRSFKPRADNPPLNPHKNTILSVLTIRLFPVEILTFSASGSVDLVEHGYNLSV</sequence>
<proteinExistence type="predicted"/>
<organism evidence="1 2">
    <name type="scientific">Striga asiatica</name>
    <name type="common">Asiatic witchweed</name>
    <name type="synonym">Buchnera asiatica</name>
    <dbReference type="NCBI Taxonomy" id="4170"/>
    <lineage>
        <taxon>Eukaryota</taxon>
        <taxon>Viridiplantae</taxon>
        <taxon>Streptophyta</taxon>
        <taxon>Embryophyta</taxon>
        <taxon>Tracheophyta</taxon>
        <taxon>Spermatophyta</taxon>
        <taxon>Magnoliopsida</taxon>
        <taxon>eudicotyledons</taxon>
        <taxon>Gunneridae</taxon>
        <taxon>Pentapetalae</taxon>
        <taxon>asterids</taxon>
        <taxon>lamiids</taxon>
        <taxon>Lamiales</taxon>
        <taxon>Orobanchaceae</taxon>
        <taxon>Buchnereae</taxon>
        <taxon>Striga</taxon>
    </lineage>
</organism>
<keyword evidence="2" id="KW-1185">Reference proteome</keyword>
<evidence type="ECO:0000313" key="2">
    <source>
        <dbReference type="Proteomes" id="UP000325081"/>
    </source>
</evidence>
<name>A0A5A7RAD9_STRAF</name>
<gene>
    <name evidence="1" type="ORF">STAS_32195</name>
</gene>
<protein>
    <submittedName>
        <fullName evidence="1">Carboxylesterase</fullName>
    </submittedName>
</protein>
<evidence type="ECO:0000313" key="1">
    <source>
        <dbReference type="EMBL" id="GER54579.1"/>
    </source>
</evidence>
<dbReference type="AlphaFoldDB" id="A0A5A7RAD9"/>
<reference evidence="2" key="1">
    <citation type="journal article" date="2019" name="Curr. Biol.">
        <title>Genome Sequence of Striga asiatica Provides Insight into the Evolution of Plant Parasitism.</title>
        <authorList>
            <person name="Yoshida S."/>
            <person name="Kim S."/>
            <person name="Wafula E.K."/>
            <person name="Tanskanen J."/>
            <person name="Kim Y.M."/>
            <person name="Honaas L."/>
            <person name="Yang Z."/>
            <person name="Spallek T."/>
            <person name="Conn C.E."/>
            <person name="Ichihashi Y."/>
            <person name="Cheong K."/>
            <person name="Cui S."/>
            <person name="Der J.P."/>
            <person name="Gundlach H."/>
            <person name="Jiao Y."/>
            <person name="Hori C."/>
            <person name="Ishida J.K."/>
            <person name="Kasahara H."/>
            <person name="Kiba T."/>
            <person name="Kim M.S."/>
            <person name="Koo N."/>
            <person name="Laohavisit A."/>
            <person name="Lee Y.H."/>
            <person name="Lumba S."/>
            <person name="McCourt P."/>
            <person name="Mortimer J.C."/>
            <person name="Mutuku J.M."/>
            <person name="Nomura T."/>
            <person name="Sasaki-Sekimoto Y."/>
            <person name="Seto Y."/>
            <person name="Wang Y."/>
            <person name="Wakatake T."/>
            <person name="Sakakibara H."/>
            <person name="Demura T."/>
            <person name="Yamaguchi S."/>
            <person name="Yoneyama K."/>
            <person name="Manabe R.I."/>
            <person name="Nelson D.C."/>
            <person name="Schulman A.H."/>
            <person name="Timko M.P."/>
            <person name="dePamphilis C.W."/>
            <person name="Choi D."/>
            <person name="Shirasu K."/>
        </authorList>
    </citation>
    <scope>NUCLEOTIDE SEQUENCE [LARGE SCALE GENOMIC DNA]</scope>
    <source>
        <strain evidence="2">cv. UVA1</strain>
    </source>
</reference>
<dbReference type="EMBL" id="BKCP01011292">
    <property type="protein sequence ID" value="GER54579.1"/>
    <property type="molecule type" value="Genomic_DNA"/>
</dbReference>
<dbReference type="Proteomes" id="UP000325081">
    <property type="component" value="Unassembled WGS sequence"/>
</dbReference>
<accession>A0A5A7RAD9</accession>